<dbReference type="Proteomes" id="UP000177503">
    <property type="component" value="Unassembled WGS sequence"/>
</dbReference>
<gene>
    <name evidence="1" type="ORF">A2736_02335</name>
</gene>
<evidence type="ECO:0000313" key="2">
    <source>
        <dbReference type="Proteomes" id="UP000177503"/>
    </source>
</evidence>
<protein>
    <submittedName>
        <fullName evidence="1">Uncharacterized protein</fullName>
    </submittedName>
</protein>
<sequence>MENGNVVIGLVLTREEEKPVIFIHNRFYSMVLFELRLGNDKEEILTKIDNLRQLLSSQEPLAPEEYILNEPPEWSL</sequence>
<name>A0A1F8ECX2_9BACT</name>
<dbReference type="AlphaFoldDB" id="A0A1F8ECX2"/>
<accession>A0A1F8ECX2</accession>
<organism evidence="1 2">
    <name type="scientific">Candidatus Yanofskybacteria bacterium RIFCSPHIGHO2_01_FULL_41_27</name>
    <dbReference type="NCBI Taxonomy" id="1802662"/>
    <lineage>
        <taxon>Bacteria</taxon>
        <taxon>Candidatus Yanofskyibacteriota</taxon>
    </lineage>
</organism>
<comment type="caution">
    <text evidence="1">The sequence shown here is derived from an EMBL/GenBank/DDBJ whole genome shotgun (WGS) entry which is preliminary data.</text>
</comment>
<evidence type="ECO:0000313" key="1">
    <source>
        <dbReference type="EMBL" id="OGM98630.1"/>
    </source>
</evidence>
<proteinExistence type="predicted"/>
<reference evidence="1 2" key="1">
    <citation type="journal article" date="2016" name="Nat. Commun.">
        <title>Thousands of microbial genomes shed light on interconnected biogeochemical processes in an aquifer system.</title>
        <authorList>
            <person name="Anantharaman K."/>
            <person name="Brown C.T."/>
            <person name="Hug L.A."/>
            <person name="Sharon I."/>
            <person name="Castelle C.J."/>
            <person name="Probst A.J."/>
            <person name="Thomas B.C."/>
            <person name="Singh A."/>
            <person name="Wilkins M.J."/>
            <person name="Karaoz U."/>
            <person name="Brodie E.L."/>
            <person name="Williams K.H."/>
            <person name="Hubbard S.S."/>
            <person name="Banfield J.F."/>
        </authorList>
    </citation>
    <scope>NUCLEOTIDE SEQUENCE [LARGE SCALE GENOMIC DNA]</scope>
</reference>
<dbReference type="EMBL" id="MGJC01000044">
    <property type="protein sequence ID" value="OGM98630.1"/>
    <property type="molecule type" value="Genomic_DNA"/>
</dbReference>